<sequence>MRSHCCGVSCFFIISGLSSSAAAALPPSLGVVCSTVQARKASRWAISRTPRFLRPRTPSVSKPSMPPLWWEPLSVRKPGVAICPTSGTTMRVPVKSQRSPAWATSTASALTTTSTLRGMFPRGSSACVSWMRTFWKSTKVDRLVSRRNRVRLLHTGFLQMVGWVYLNCCSMPPTTV</sequence>
<keyword evidence="1" id="KW-0732">Signal</keyword>
<feature type="chain" id="PRO_5025330578" evidence="1">
    <location>
        <begin position="24"/>
        <end position="176"/>
    </location>
</feature>
<reference evidence="2" key="1">
    <citation type="submission" date="2019-12" db="EMBL/GenBank/DDBJ databases">
        <title>An insight into the sialome of adult female Ixodes ricinus ticks feeding for 6 days.</title>
        <authorList>
            <person name="Perner J."/>
            <person name="Ribeiro J.M.C."/>
        </authorList>
    </citation>
    <scope>NUCLEOTIDE SEQUENCE</scope>
    <source>
        <strain evidence="2">Semi-engorged</strain>
        <tissue evidence="2">Salivary glands</tissue>
    </source>
</reference>
<name>A0A6B0UYH9_IXORI</name>
<feature type="signal peptide" evidence="1">
    <location>
        <begin position="1"/>
        <end position="23"/>
    </location>
</feature>
<proteinExistence type="predicted"/>
<evidence type="ECO:0000256" key="1">
    <source>
        <dbReference type="SAM" id="SignalP"/>
    </source>
</evidence>
<accession>A0A6B0UYH9</accession>
<dbReference type="AlphaFoldDB" id="A0A6B0UYH9"/>
<evidence type="ECO:0000313" key="2">
    <source>
        <dbReference type="EMBL" id="MXU95003.1"/>
    </source>
</evidence>
<dbReference type="EMBL" id="GIFC01012920">
    <property type="protein sequence ID" value="MXU95003.1"/>
    <property type="molecule type" value="Transcribed_RNA"/>
</dbReference>
<organism evidence="2">
    <name type="scientific">Ixodes ricinus</name>
    <name type="common">Common tick</name>
    <name type="synonym">Acarus ricinus</name>
    <dbReference type="NCBI Taxonomy" id="34613"/>
    <lineage>
        <taxon>Eukaryota</taxon>
        <taxon>Metazoa</taxon>
        <taxon>Ecdysozoa</taxon>
        <taxon>Arthropoda</taxon>
        <taxon>Chelicerata</taxon>
        <taxon>Arachnida</taxon>
        <taxon>Acari</taxon>
        <taxon>Parasitiformes</taxon>
        <taxon>Ixodida</taxon>
        <taxon>Ixodoidea</taxon>
        <taxon>Ixodidae</taxon>
        <taxon>Ixodinae</taxon>
        <taxon>Ixodes</taxon>
    </lineage>
</organism>
<protein>
    <submittedName>
        <fullName evidence="2">Putative secreted protein</fullName>
    </submittedName>
</protein>